<dbReference type="InterPro" id="IPR041613">
    <property type="entry name" value="Pept_S41_N"/>
</dbReference>
<dbReference type="PATRIC" id="fig|338187.36.peg.2430"/>
<sequence length="566" mass="61996">MLIVCTSIIRIYTFEWIIRISSKTTKSINITDKRKFMLKYRNLALVATLPIVLLQGCGGGSSDTPTSTTPTDIVTWKFQDFSVPASSFANKCSIARTGIDPYTGKKYPDEAGSTLHEKMFLRAFSNDTYLWYDEIPDNNPSNYPSVLAYFDSLVTPYKTTSGQNKDRFHFTRSYEDYMKSQQAGLVAGFGFNWKFVQSTQPREVIISYTEDNSPASSNGVARGDKLLKINDIDVVNTSSRAEIDFINKTLFSPDLGKDFTFTFETVDGAPKIVTLTSADVATSPVRNVKIIDNDGTKVGYMQYNAFEVTAQQPLINAFNQLSAANVDEIIMDLRYNGGGLVWQSAQVGYMLAGTHSSSTFAELIYNDKIMNSGEVENNVYSFVDTEIDWGKGILTDNALPTLSAKRVYVLTTDNTASSSELLINGLRGIDVEVVQIGTTTTGKPYGFSPQQNCGNMYYTIQFKSSNAKGFGDFADGFTPTAKSLVSSNIGTDEKVEGCVVADDLTKPLGNSSEGMLSAALNYMTTGTCPPAPAVAKAPRLMPMLGGTPLNLQLDPLRQEAIHVKIN</sequence>
<dbReference type="CDD" id="cd07561">
    <property type="entry name" value="Peptidase_S41_CPP_like"/>
    <property type="match status" value="1"/>
</dbReference>
<dbReference type="Proteomes" id="UP000008152">
    <property type="component" value="Chromosome I"/>
</dbReference>
<dbReference type="SUPFAM" id="SSF50156">
    <property type="entry name" value="PDZ domain-like"/>
    <property type="match status" value="1"/>
</dbReference>
<dbReference type="Pfam" id="PF18294">
    <property type="entry name" value="Pept_S41_N"/>
    <property type="match status" value="1"/>
</dbReference>
<dbReference type="Pfam" id="PF03572">
    <property type="entry name" value="Peptidase_S41"/>
    <property type="match status" value="1"/>
</dbReference>
<proteinExistence type="predicted"/>
<dbReference type="GO" id="GO:0008236">
    <property type="term" value="F:serine-type peptidase activity"/>
    <property type="evidence" value="ECO:0007669"/>
    <property type="project" value="InterPro"/>
</dbReference>
<dbReference type="SMART" id="SM00245">
    <property type="entry name" value="TSPc"/>
    <property type="match status" value="1"/>
</dbReference>
<dbReference type="GO" id="GO:0006508">
    <property type="term" value="P:proteolysis"/>
    <property type="evidence" value="ECO:0007669"/>
    <property type="project" value="InterPro"/>
</dbReference>
<dbReference type="AlphaFoldDB" id="A7N0D8"/>
<dbReference type="EMBL" id="CP000789">
    <property type="protein sequence ID" value="ABU71459.1"/>
    <property type="molecule type" value="Genomic_DNA"/>
</dbReference>
<protein>
    <recommendedName>
        <fullName evidence="1">Tail specific protease domain-containing protein</fullName>
    </recommendedName>
</protein>
<dbReference type="PANTHER" id="PTHR32060">
    <property type="entry name" value="TAIL-SPECIFIC PROTEASE"/>
    <property type="match status" value="1"/>
</dbReference>
<dbReference type="GO" id="GO:0007165">
    <property type="term" value="P:signal transduction"/>
    <property type="evidence" value="ECO:0007669"/>
    <property type="project" value="TreeGrafter"/>
</dbReference>
<organism evidence="2 3">
    <name type="scientific">Vibrio campbellii (strain ATCC BAA-1116)</name>
    <dbReference type="NCBI Taxonomy" id="2902295"/>
    <lineage>
        <taxon>Bacteria</taxon>
        <taxon>Pseudomonadati</taxon>
        <taxon>Pseudomonadota</taxon>
        <taxon>Gammaproteobacteria</taxon>
        <taxon>Vibrionales</taxon>
        <taxon>Vibrionaceae</taxon>
        <taxon>Vibrio</taxon>
    </lineage>
</organism>
<dbReference type="GO" id="GO:0030288">
    <property type="term" value="C:outer membrane-bounded periplasmic space"/>
    <property type="evidence" value="ECO:0007669"/>
    <property type="project" value="TreeGrafter"/>
</dbReference>
<evidence type="ECO:0000313" key="3">
    <source>
        <dbReference type="Proteomes" id="UP000008152"/>
    </source>
</evidence>
<dbReference type="Gene3D" id="3.90.226.10">
    <property type="entry name" value="2-enoyl-CoA Hydratase, Chain A, domain 1"/>
    <property type="match status" value="1"/>
</dbReference>
<dbReference type="MEROPS" id="S41.012"/>
<dbReference type="PANTHER" id="PTHR32060:SF30">
    <property type="entry name" value="CARBOXY-TERMINAL PROCESSING PROTEASE CTPA"/>
    <property type="match status" value="1"/>
</dbReference>
<dbReference type="InterPro" id="IPR036034">
    <property type="entry name" value="PDZ_sf"/>
</dbReference>
<feature type="domain" description="Tail specific protease" evidence="1">
    <location>
        <begin position="268"/>
        <end position="484"/>
    </location>
</feature>
<dbReference type="SUPFAM" id="SSF52096">
    <property type="entry name" value="ClpP/crotonase"/>
    <property type="match status" value="1"/>
</dbReference>
<dbReference type="KEGG" id="vha:VIBHAR_02497"/>
<accession>A7N0D8</accession>
<evidence type="ECO:0000313" key="2">
    <source>
        <dbReference type="EMBL" id="ABU71459.1"/>
    </source>
</evidence>
<evidence type="ECO:0000259" key="1">
    <source>
        <dbReference type="SMART" id="SM00245"/>
    </source>
</evidence>
<dbReference type="Gene3D" id="2.30.42.10">
    <property type="match status" value="1"/>
</dbReference>
<name>A7N0D8_VIBC1</name>
<reference evidence="2 3" key="1">
    <citation type="submission" date="2007-08" db="EMBL/GenBank/DDBJ databases">
        <authorList>
            <consortium name="The Vibrio harveyi Genome Sequencing Project"/>
            <person name="Bassler B."/>
            <person name="Clifton S.W."/>
            <person name="Fulton L."/>
            <person name="Delehaunty K."/>
            <person name="Fronick C."/>
            <person name="Harrison M."/>
            <person name="Markivic C."/>
            <person name="Fulton R."/>
            <person name="Tin-Wollam A.-M."/>
            <person name="Shah N."/>
            <person name="Pepin K."/>
            <person name="Nash W."/>
            <person name="Thiruvilangam P."/>
            <person name="Bhonagiri V."/>
            <person name="Waters C."/>
            <person name="Tu K.C."/>
            <person name="Irgon J."/>
            <person name="Wilson R.K."/>
        </authorList>
    </citation>
    <scope>NUCLEOTIDE SEQUENCE [LARGE SCALE GENOMIC DNA]</scope>
    <source>
        <strain evidence="3">ATCC BAA-1116 / BB120</strain>
    </source>
</reference>
<dbReference type="GO" id="GO:0004175">
    <property type="term" value="F:endopeptidase activity"/>
    <property type="evidence" value="ECO:0007669"/>
    <property type="project" value="TreeGrafter"/>
</dbReference>
<gene>
    <name evidence="2" type="ordered locus">VIBHAR_02497</name>
</gene>
<dbReference type="Gene3D" id="3.30.750.170">
    <property type="match status" value="1"/>
</dbReference>
<dbReference type="InterPro" id="IPR029045">
    <property type="entry name" value="ClpP/crotonase-like_dom_sf"/>
</dbReference>
<dbReference type="InterPro" id="IPR005151">
    <property type="entry name" value="Tail-specific_protease"/>
</dbReference>